<keyword evidence="5 7" id="KW-0472">Membrane</keyword>
<evidence type="ECO:0000256" key="1">
    <source>
        <dbReference type="ARBA" id="ARBA00004141"/>
    </source>
</evidence>
<dbReference type="GO" id="GO:0016020">
    <property type="term" value="C:membrane"/>
    <property type="evidence" value="ECO:0007669"/>
    <property type="project" value="UniProtKB-SubCell"/>
</dbReference>
<feature type="transmembrane region" description="Helical" evidence="7">
    <location>
        <begin position="197"/>
        <end position="217"/>
    </location>
</feature>
<comment type="domain">
    <text evidence="7">The DHHC domain is required for palmitoyltransferase activity.</text>
</comment>
<comment type="similarity">
    <text evidence="7">Belongs to the DHHC palmitoyltransferase family.</text>
</comment>
<evidence type="ECO:0000256" key="2">
    <source>
        <dbReference type="ARBA" id="ARBA00022679"/>
    </source>
</evidence>
<dbReference type="OrthoDB" id="302728at2759"/>
<feature type="transmembrane region" description="Helical" evidence="7">
    <location>
        <begin position="55"/>
        <end position="76"/>
    </location>
</feature>
<keyword evidence="2 7" id="KW-0808">Transferase</keyword>
<keyword evidence="9" id="KW-1185">Reference proteome</keyword>
<dbReference type="FunCoup" id="A0A6P9ADK2">
    <property type="interactions" value="813"/>
</dbReference>
<dbReference type="RefSeq" id="XP_034255414.1">
    <property type="nucleotide sequence ID" value="XM_034399523.1"/>
</dbReference>
<evidence type="ECO:0000256" key="4">
    <source>
        <dbReference type="ARBA" id="ARBA00022989"/>
    </source>
</evidence>
<dbReference type="InterPro" id="IPR001594">
    <property type="entry name" value="Palmitoyltrfase_DHHC"/>
</dbReference>
<evidence type="ECO:0000256" key="5">
    <source>
        <dbReference type="ARBA" id="ARBA00023136"/>
    </source>
</evidence>
<dbReference type="InterPro" id="IPR039859">
    <property type="entry name" value="PFA4/ZDH16/20/ERF2-like"/>
</dbReference>
<feature type="transmembrane region" description="Helical" evidence="7">
    <location>
        <begin position="12"/>
        <end position="35"/>
    </location>
</feature>
<dbReference type="Proteomes" id="UP000515158">
    <property type="component" value="Unplaced"/>
</dbReference>
<dbReference type="AlphaFoldDB" id="A0A6P9ADK2"/>
<feature type="transmembrane region" description="Helical" evidence="7">
    <location>
        <begin position="144"/>
        <end position="164"/>
    </location>
</feature>
<evidence type="ECO:0000256" key="6">
    <source>
        <dbReference type="ARBA" id="ARBA00023315"/>
    </source>
</evidence>
<keyword evidence="4 7" id="KW-1133">Transmembrane helix</keyword>
<sequence length="292" mass="33834">MQSFTLKSRSKFWPKCPLDWGVFTVTLVLMPTIYMHEMFTVRPTVWRNAPFFSNFVIYGGLFVFLNIVANFVGLVVTDTRVPDKVMSTVKQSPHWKYCDLCISYVPPRAWHCKVCKVCILKRDHHCLFAGCCVGHFNSRFFIMYLVYVCIGTLYCVISDSIFLINKVDLRFPSVVLKIGFPAFAYLSGVETFTNECFILLFIINLAAFIFVCVLLRFHVRIILNGQVTYDVKSSSSNYDYGKMENVKEVLGCRWYVAWAFPLVSSPLPRSGLEWDTSEEWKLKRQRVTEKSK</sequence>
<dbReference type="PROSITE" id="PS50216">
    <property type="entry name" value="DHHC"/>
    <property type="match status" value="1"/>
</dbReference>
<keyword evidence="6 7" id="KW-0012">Acyltransferase</keyword>
<comment type="subcellular location">
    <subcellularLocation>
        <location evidence="1">Membrane</location>
        <topology evidence="1">Multi-pass membrane protein</topology>
    </subcellularLocation>
</comment>
<evidence type="ECO:0000256" key="3">
    <source>
        <dbReference type="ARBA" id="ARBA00022692"/>
    </source>
</evidence>
<dbReference type="InParanoid" id="A0A6P9ADK2"/>
<keyword evidence="3 7" id="KW-0812">Transmembrane</keyword>
<evidence type="ECO:0000256" key="7">
    <source>
        <dbReference type="RuleBase" id="RU079119"/>
    </source>
</evidence>
<organism evidence="10">
    <name type="scientific">Thrips palmi</name>
    <name type="common">Melon thrips</name>
    <dbReference type="NCBI Taxonomy" id="161013"/>
    <lineage>
        <taxon>Eukaryota</taxon>
        <taxon>Metazoa</taxon>
        <taxon>Ecdysozoa</taxon>
        <taxon>Arthropoda</taxon>
        <taxon>Hexapoda</taxon>
        <taxon>Insecta</taxon>
        <taxon>Pterygota</taxon>
        <taxon>Neoptera</taxon>
        <taxon>Paraneoptera</taxon>
        <taxon>Thysanoptera</taxon>
        <taxon>Terebrantia</taxon>
        <taxon>Thripoidea</taxon>
        <taxon>Thripidae</taxon>
        <taxon>Thrips</taxon>
    </lineage>
</organism>
<accession>A0A6P9ADK2</accession>
<dbReference type="KEGG" id="tpal:117653689"/>
<proteinExistence type="inferred from homology"/>
<dbReference type="GeneID" id="117653689"/>
<dbReference type="EC" id="2.3.1.225" evidence="7"/>
<protein>
    <recommendedName>
        <fullName evidence="7">Palmitoyltransferase</fullName>
        <ecNumber evidence="7">2.3.1.225</ecNumber>
    </recommendedName>
</protein>
<reference evidence="10" key="1">
    <citation type="submission" date="2025-08" db="UniProtKB">
        <authorList>
            <consortium name="RefSeq"/>
        </authorList>
    </citation>
    <scope>IDENTIFICATION</scope>
    <source>
        <tissue evidence="10">Total insect</tissue>
    </source>
</reference>
<evidence type="ECO:0000313" key="10">
    <source>
        <dbReference type="RefSeq" id="XP_034255414.1"/>
    </source>
</evidence>
<dbReference type="Pfam" id="PF01529">
    <property type="entry name" value="DHHC"/>
    <property type="match status" value="1"/>
</dbReference>
<evidence type="ECO:0000313" key="9">
    <source>
        <dbReference type="Proteomes" id="UP000515158"/>
    </source>
</evidence>
<comment type="catalytic activity">
    <reaction evidence="7">
        <text>L-cysteinyl-[protein] + hexadecanoyl-CoA = S-hexadecanoyl-L-cysteinyl-[protein] + CoA</text>
        <dbReference type="Rhea" id="RHEA:36683"/>
        <dbReference type="Rhea" id="RHEA-COMP:10131"/>
        <dbReference type="Rhea" id="RHEA-COMP:11032"/>
        <dbReference type="ChEBI" id="CHEBI:29950"/>
        <dbReference type="ChEBI" id="CHEBI:57287"/>
        <dbReference type="ChEBI" id="CHEBI:57379"/>
        <dbReference type="ChEBI" id="CHEBI:74151"/>
        <dbReference type="EC" id="2.3.1.225"/>
    </reaction>
</comment>
<name>A0A6P9ADK2_THRPL</name>
<gene>
    <name evidence="10" type="primary">LOC117653689</name>
</gene>
<feature type="domain" description="Palmitoyltransferase DHHC" evidence="8">
    <location>
        <begin position="94"/>
        <end position="230"/>
    </location>
</feature>
<dbReference type="GO" id="GO:0019706">
    <property type="term" value="F:protein-cysteine S-palmitoyltransferase activity"/>
    <property type="evidence" value="ECO:0007669"/>
    <property type="project" value="UniProtKB-EC"/>
</dbReference>
<dbReference type="PANTHER" id="PTHR12246">
    <property type="entry name" value="PALMITOYLTRANSFERASE ZDHHC16"/>
    <property type="match status" value="1"/>
</dbReference>
<evidence type="ECO:0000259" key="8">
    <source>
        <dbReference type="Pfam" id="PF01529"/>
    </source>
</evidence>